<proteinExistence type="predicted"/>
<protein>
    <recommendedName>
        <fullName evidence="3">Type VI secretion protein ImpG</fullName>
    </recommendedName>
</protein>
<dbReference type="NCBIfam" id="TIGR03359">
    <property type="entry name" value="VI_chp_6"/>
    <property type="match status" value="1"/>
</dbReference>
<dbReference type="AlphaFoldDB" id="A0A6J5D6I4"/>
<gene>
    <name evidence="1" type="ORF">LMG29542_01014</name>
</gene>
<evidence type="ECO:0008006" key="3">
    <source>
        <dbReference type="Google" id="ProtNLM"/>
    </source>
</evidence>
<reference evidence="1 2" key="1">
    <citation type="submission" date="2020-04" db="EMBL/GenBank/DDBJ databases">
        <authorList>
            <person name="De Canck E."/>
        </authorList>
    </citation>
    <scope>NUCLEOTIDE SEQUENCE [LARGE SCALE GENOMIC DNA]</scope>
    <source>
        <strain evidence="1 2">LMG 29542</strain>
    </source>
</reference>
<keyword evidence="2" id="KW-1185">Reference proteome</keyword>
<organism evidence="1 2">
    <name type="scientific">Paraburkholderia humisilvae</name>
    <dbReference type="NCBI Taxonomy" id="627669"/>
    <lineage>
        <taxon>Bacteria</taxon>
        <taxon>Pseudomonadati</taxon>
        <taxon>Pseudomonadota</taxon>
        <taxon>Betaproteobacteria</taxon>
        <taxon>Burkholderiales</taxon>
        <taxon>Burkholderiaceae</taxon>
        <taxon>Paraburkholderia</taxon>
    </lineage>
</organism>
<dbReference type="InterPro" id="IPR010272">
    <property type="entry name" value="T6SS_TssF"/>
</dbReference>
<sequence length="604" mass="68350">MENDDPILRYYEAQMRYLRESGKEFAKAHPDRARMLNLDRVGDRDPYVERLHEGFAFLTGRLQQKLDDELPELTEGLVSLLWPHYLRMIPSLSVVELAPPAEKLQNTVTVPAGVPVRSAPVPVAPPTGTASVSPKTVHCVYRTTQPVMLQPLTLTHALPAVRHDGRSVIRLGFALHASARRVESDLSRLRLYLNADLPTAFAMHLAFTRQVDAVMWRIPEVRNGEPQPLAGVTIEPAGFSTEERLWPKAEAAFSGYQLLLEYFTFREKFLFVDLCGLDIATLPERSTRFELEIVLKQTYPSDQRFSAENVRLFCSPVINLFELDAEPIEIDHHETEYRVVPAGHHGEHIETYSVDAIESFDHDTAERYQYVPFATFRHRGGMLRHESPERYFHARVRPGVSGLHETWVVLGGHAWDTMETLPEESLSLRVTGTNGMLPRKGLREASIRELAVSTPNVAGVRNLVAPTLPLYPPTGDRFQWRVLSHLAPNFLSMMDAEVLRGALALYDWTDDELNRRRLAGILWVSQTLLEEVSGGAVERGVRIEVTLDSHAFAGDGDLMLFGELLHRFFALYAEINLFTRLSIVSLPSQVRTEWPRSKTQRGAL</sequence>
<dbReference type="RefSeq" id="WP_175225366.1">
    <property type="nucleotide sequence ID" value="NZ_CADIKH010000004.1"/>
</dbReference>
<dbReference type="PANTHER" id="PTHR35370:SF4">
    <property type="entry name" value="TYPE VI SECRETION SYSTEM BASEPLATE SUBUNIT TSSF"/>
    <property type="match status" value="1"/>
</dbReference>
<dbReference type="EMBL" id="CADIKH010000004">
    <property type="protein sequence ID" value="CAB3749513.1"/>
    <property type="molecule type" value="Genomic_DNA"/>
</dbReference>
<name>A0A6J5D6I4_9BURK</name>
<dbReference type="PIRSF" id="PIRSF028304">
    <property type="entry name" value="UCP028304"/>
    <property type="match status" value="1"/>
</dbReference>
<dbReference type="Pfam" id="PF05947">
    <property type="entry name" value="T6SS_TssF"/>
    <property type="match status" value="1"/>
</dbReference>
<evidence type="ECO:0000313" key="1">
    <source>
        <dbReference type="EMBL" id="CAB3749513.1"/>
    </source>
</evidence>
<accession>A0A6J5D6I4</accession>
<dbReference type="Proteomes" id="UP000494363">
    <property type="component" value="Unassembled WGS sequence"/>
</dbReference>
<dbReference type="PANTHER" id="PTHR35370">
    <property type="entry name" value="CYTOPLASMIC PROTEIN-RELATED-RELATED"/>
    <property type="match status" value="1"/>
</dbReference>
<evidence type="ECO:0000313" key="2">
    <source>
        <dbReference type="Proteomes" id="UP000494363"/>
    </source>
</evidence>